<proteinExistence type="predicted"/>
<feature type="domain" description="Pyrrolo-quinoline quinone repeat" evidence="2">
    <location>
        <begin position="254"/>
        <end position="346"/>
    </location>
</feature>
<protein>
    <submittedName>
        <fullName evidence="3">PQQ-binding-like beta-propeller repeat protein</fullName>
    </submittedName>
</protein>
<evidence type="ECO:0000313" key="3">
    <source>
        <dbReference type="EMBL" id="MFD2186993.1"/>
    </source>
</evidence>
<dbReference type="Pfam" id="PF13360">
    <property type="entry name" value="PQQ_2"/>
    <property type="match status" value="1"/>
</dbReference>
<dbReference type="SUPFAM" id="SSF50998">
    <property type="entry name" value="Quinoprotein alcohol dehydrogenase-like"/>
    <property type="match status" value="1"/>
</dbReference>
<dbReference type="RefSeq" id="WP_378319992.1">
    <property type="nucleotide sequence ID" value="NZ_JBHUHY010000007.1"/>
</dbReference>
<dbReference type="Gene3D" id="2.130.10.10">
    <property type="entry name" value="YVTN repeat-like/Quinoprotein amine dehydrogenase"/>
    <property type="match status" value="1"/>
</dbReference>
<accession>A0ABW5AVH6</accession>
<evidence type="ECO:0000259" key="2">
    <source>
        <dbReference type="Pfam" id="PF13360"/>
    </source>
</evidence>
<dbReference type="InterPro" id="IPR015943">
    <property type="entry name" value="WD40/YVTN_repeat-like_dom_sf"/>
</dbReference>
<dbReference type="Proteomes" id="UP001597344">
    <property type="component" value="Unassembled WGS sequence"/>
</dbReference>
<dbReference type="InterPro" id="IPR011047">
    <property type="entry name" value="Quinoprotein_ADH-like_sf"/>
</dbReference>
<organism evidence="3 4">
    <name type="scientific">Aquimarina celericrescens</name>
    <dbReference type="NCBI Taxonomy" id="1964542"/>
    <lineage>
        <taxon>Bacteria</taxon>
        <taxon>Pseudomonadati</taxon>
        <taxon>Bacteroidota</taxon>
        <taxon>Flavobacteriia</taxon>
        <taxon>Flavobacteriales</taxon>
        <taxon>Flavobacteriaceae</taxon>
        <taxon>Aquimarina</taxon>
    </lineage>
</organism>
<dbReference type="EMBL" id="JBHUHY010000007">
    <property type="protein sequence ID" value="MFD2186993.1"/>
    <property type="molecule type" value="Genomic_DNA"/>
</dbReference>
<evidence type="ECO:0000256" key="1">
    <source>
        <dbReference type="SAM" id="SignalP"/>
    </source>
</evidence>
<comment type="caution">
    <text evidence="3">The sequence shown here is derived from an EMBL/GenBank/DDBJ whole genome shotgun (WGS) entry which is preliminary data.</text>
</comment>
<reference evidence="4" key="1">
    <citation type="journal article" date="2019" name="Int. J. Syst. Evol. Microbiol.">
        <title>The Global Catalogue of Microorganisms (GCM) 10K type strain sequencing project: providing services to taxonomists for standard genome sequencing and annotation.</title>
        <authorList>
            <consortium name="The Broad Institute Genomics Platform"/>
            <consortium name="The Broad Institute Genome Sequencing Center for Infectious Disease"/>
            <person name="Wu L."/>
            <person name="Ma J."/>
        </authorList>
    </citation>
    <scope>NUCLEOTIDE SEQUENCE [LARGE SCALE GENOMIC DNA]</scope>
    <source>
        <strain evidence="4">DT92</strain>
    </source>
</reference>
<gene>
    <name evidence="3" type="ORF">ACFSJT_09330</name>
</gene>
<name>A0ABW5AVH6_9FLAO</name>
<feature type="chain" id="PRO_5045458471" evidence="1">
    <location>
        <begin position="23"/>
        <end position="633"/>
    </location>
</feature>
<dbReference type="InterPro" id="IPR002372">
    <property type="entry name" value="PQQ_rpt_dom"/>
</dbReference>
<keyword evidence="1" id="KW-0732">Signal</keyword>
<evidence type="ECO:0000313" key="4">
    <source>
        <dbReference type="Proteomes" id="UP001597344"/>
    </source>
</evidence>
<sequence>MKLNLSKLSLLVLLVSCNTIFAQRSADKQISFDGKIEQLFFHEFSAVPIVLTDKTVAGIDAEKGTKIWEVTGDRISLLGGAIQADQDNYRMVPFSPYIIVANLLIDTRDGKVLLDKEKEGYKKIKSFQIIPELESFIFQCTTEDKTKNKAFLVSLKSNETKWNAELTLKKKGNLDNLVVDKNNNIAFSLGSNLFILNSDNGTVILNEEEKIGKLFLNPSKDIVYAVEAAGGGLGSMMGAAMTMNLNKLTALGDKIYAFNSADGSKAWKKPIKLDEGFMFEQEVDGKLFIKHEKAGSVYDYATGEKIWKKDFEKRRINEVEKVDEGYMVYYGARKILLDDTGKKIWKKPQFNGNDFLAEVGEDDTYDEFRYSKGSIIATPYRIAYYEDGLKKAVWKFSVDEETRIAYDEQEKNLIVLDGKRLYLLNPDKGWGEDNSQKLELKKHKDFNRLEVRGDNYFLSSPWEFAIVAKDGTVKKTKYYPQPGETGRKLLNALSVVGSVAGAAYQTAGVYNMGMGATSGAAETFTGVRPPGTGGFKQADKGAVQYQAGAYGQMASEALYNPNRYDGSANTRDYSFFFTKDDAETKYLVQVTKDAGEEKDKFTFEDNKPNYHVDQVEKRVFYSKGQNLNIFDYE</sequence>
<feature type="signal peptide" evidence="1">
    <location>
        <begin position="1"/>
        <end position="22"/>
    </location>
</feature>
<keyword evidence="4" id="KW-1185">Reference proteome</keyword>